<dbReference type="InterPro" id="IPR020045">
    <property type="entry name" value="DNA_polI_H3TH"/>
</dbReference>
<dbReference type="CDD" id="cd09859">
    <property type="entry name" value="PIN_53EXO"/>
    <property type="match status" value="1"/>
</dbReference>
<accession>A0A382KLV2</accession>
<dbReference type="SUPFAM" id="SSF53098">
    <property type="entry name" value="Ribonuclease H-like"/>
    <property type="match status" value="1"/>
</dbReference>
<dbReference type="InterPro" id="IPR054690">
    <property type="entry name" value="DNA_polI_exonuclease"/>
</dbReference>
<gene>
    <name evidence="6" type="ORF">METZ01_LOCUS277409</name>
</gene>
<dbReference type="PANTHER" id="PTHR42646">
    <property type="entry name" value="FLAP ENDONUCLEASE XNI"/>
    <property type="match status" value="1"/>
</dbReference>
<dbReference type="InterPro" id="IPR036279">
    <property type="entry name" value="5-3_exonuclease_C_sf"/>
</dbReference>
<evidence type="ECO:0000259" key="4">
    <source>
        <dbReference type="SMART" id="SM00474"/>
    </source>
</evidence>
<dbReference type="EMBL" id="UINC01081048">
    <property type="protein sequence ID" value="SVC24555.1"/>
    <property type="molecule type" value="Genomic_DNA"/>
</dbReference>
<dbReference type="Pfam" id="PF01367">
    <property type="entry name" value="5_3_exonuc"/>
    <property type="match status" value="1"/>
</dbReference>
<dbReference type="GO" id="GO:0003677">
    <property type="term" value="F:DNA binding"/>
    <property type="evidence" value="ECO:0007669"/>
    <property type="project" value="UniProtKB-KW"/>
</dbReference>
<dbReference type="CDD" id="cd06139">
    <property type="entry name" value="DNA_polA_I_Ecoli_like_exo"/>
    <property type="match status" value="1"/>
</dbReference>
<dbReference type="InterPro" id="IPR002421">
    <property type="entry name" value="5-3_exonuclease"/>
</dbReference>
<dbReference type="SMART" id="SM00475">
    <property type="entry name" value="53EXOc"/>
    <property type="match status" value="1"/>
</dbReference>
<keyword evidence="1" id="KW-0540">Nuclease</keyword>
<feature type="non-terminal residue" evidence="6">
    <location>
        <position position="417"/>
    </location>
</feature>
<dbReference type="SMART" id="SM00474">
    <property type="entry name" value="35EXOc"/>
    <property type="match status" value="1"/>
</dbReference>
<dbReference type="InterPro" id="IPR038969">
    <property type="entry name" value="FEN"/>
</dbReference>
<dbReference type="GO" id="GO:0033567">
    <property type="term" value="P:DNA replication, Okazaki fragment processing"/>
    <property type="evidence" value="ECO:0007669"/>
    <property type="project" value="InterPro"/>
</dbReference>
<dbReference type="Gene3D" id="1.10.150.20">
    <property type="entry name" value="5' to 3' exonuclease, C-terminal subdomain"/>
    <property type="match status" value="1"/>
</dbReference>
<evidence type="ECO:0000259" key="5">
    <source>
        <dbReference type="SMART" id="SM00475"/>
    </source>
</evidence>
<dbReference type="SUPFAM" id="SSF88723">
    <property type="entry name" value="PIN domain-like"/>
    <property type="match status" value="1"/>
</dbReference>
<dbReference type="GO" id="GO:0008408">
    <property type="term" value="F:3'-5' exonuclease activity"/>
    <property type="evidence" value="ECO:0007669"/>
    <property type="project" value="InterPro"/>
</dbReference>
<protein>
    <recommendedName>
        <fullName evidence="7">5'-3' exonuclease domain-containing protein</fullName>
    </recommendedName>
</protein>
<dbReference type="InterPro" id="IPR029060">
    <property type="entry name" value="PIN-like_dom_sf"/>
</dbReference>
<dbReference type="SUPFAM" id="SSF47807">
    <property type="entry name" value="5' to 3' exonuclease, C-terminal subdomain"/>
    <property type="match status" value="1"/>
</dbReference>
<dbReference type="InterPro" id="IPR002562">
    <property type="entry name" value="3'-5'_exonuclease_dom"/>
</dbReference>
<dbReference type="InterPro" id="IPR008918">
    <property type="entry name" value="HhH2"/>
</dbReference>
<evidence type="ECO:0000256" key="3">
    <source>
        <dbReference type="ARBA" id="ARBA00023125"/>
    </source>
</evidence>
<name>A0A382KLV2_9ZZZZ</name>
<dbReference type="CDD" id="cd09898">
    <property type="entry name" value="H3TH_53EXO"/>
    <property type="match status" value="1"/>
</dbReference>
<evidence type="ECO:0000313" key="6">
    <source>
        <dbReference type="EMBL" id="SVC24555.1"/>
    </source>
</evidence>
<dbReference type="Pfam" id="PF22619">
    <property type="entry name" value="DNA_polI_exo1"/>
    <property type="match status" value="1"/>
</dbReference>
<keyword evidence="2" id="KW-0378">Hydrolase</keyword>
<dbReference type="Gene3D" id="3.30.420.10">
    <property type="entry name" value="Ribonuclease H-like superfamily/Ribonuclease H"/>
    <property type="match status" value="1"/>
</dbReference>
<organism evidence="6">
    <name type="scientific">marine metagenome</name>
    <dbReference type="NCBI Taxonomy" id="408172"/>
    <lineage>
        <taxon>unclassified sequences</taxon>
        <taxon>metagenomes</taxon>
        <taxon>ecological metagenomes</taxon>
    </lineage>
</organism>
<evidence type="ECO:0000256" key="1">
    <source>
        <dbReference type="ARBA" id="ARBA00022722"/>
    </source>
</evidence>
<reference evidence="6" key="1">
    <citation type="submission" date="2018-05" db="EMBL/GenBank/DDBJ databases">
        <authorList>
            <person name="Lanie J.A."/>
            <person name="Ng W.-L."/>
            <person name="Kazmierczak K.M."/>
            <person name="Andrzejewski T.M."/>
            <person name="Davidsen T.M."/>
            <person name="Wayne K.J."/>
            <person name="Tettelin H."/>
            <person name="Glass J.I."/>
            <person name="Rusch D."/>
            <person name="Podicherti R."/>
            <person name="Tsui H.-C.T."/>
            <person name="Winkler M.E."/>
        </authorList>
    </citation>
    <scope>NUCLEOTIDE SEQUENCE</scope>
</reference>
<dbReference type="InterPro" id="IPR036397">
    <property type="entry name" value="RNaseH_sf"/>
</dbReference>
<feature type="domain" description="5'-3' exonuclease" evidence="5">
    <location>
        <begin position="1"/>
        <end position="200"/>
    </location>
</feature>
<dbReference type="PANTHER" id="PTHR42646:SF2">
    <property type="entry name" value="5'-3' EXONUCLEASE FAMILY PROTEIN"/>
    <property type="match status" value="1"/>
</dbReference>
<dbReference type="GO" id="GO:0017108">
    <property type="term" value="F:5'-flap endonuclease activity"/>
    <property type="evidence" value="ECO:0007669"/>
    <property type="project" value="InterPro"/>
</dbReference>
<feature type="domain" description="3'-5' exonuclease" evidence="4">
    <location>
        <begin position="234"/>
        <end position="410"/>
    </location>
</feature>
<dbReference type="Pfam" id="PF02739">
    <property type="entry name" value="5_3_exonuc_N"/>
    <property type="match status" value="1"/>
</dbReference>
<dbReference type="FunFam" id="1.10.150.20:FF:000003">
    <property type="entry name" value="DNA polymerase I"/>
    <property type="match status" value="1"/>
</dbReference>
<keyword evidence="3" id="KW-0238">DNA-binding</keyword>
<sequence length="417" mass="45776">MRGPTFRTEIDVNYKANRPPMPDDLSEQVAWVHEACQALGVPVLTHERFEADDVIGTLTKQALENDLEVVIVTSDKDFFQLVQPRVRIFNPRDQGLWYDADGVKAKFGVNPDQVVDVLALMGDAVDNVKGVPGIGEKGARELITTFGSLDTLLKQSEDVEKTRYRNALAQYPEDAKISRELVTIRTDVPVFFDRETLRYQGPLSERCFALFSSLGFRKLLADYAPTTAVVEKDYEVVRTESDLCTLVDAINNAGQLSLATLTDRQPPMQAELVGLSLSVGPGHARYIPLAHRALDTASVLSSTVVNTLIAKPLATKQISKIGHDLKHSSLVLGRHNLPVEGITTDTLVMSYLLDVTGNHHLGELALEHLGYNAIQLETVIGKGTKALNLAEVPIDAVLDFAGEQSDLPTQLAEQFIP</sequence>
<evidence type="ECO:0000256" key="2">
    <source>
        <dbReference type="ARBA" id="ARBA00022801"/>
    </source>
</evidence>
<evidence type="ECO:0008006" key="7">
    <source>
        <dbReference type="Google" id="ProtNLM"/>
    </source>
</evidence>
<dbReference type="InterPro" id="IPR012337">
    <property type="entry name" value="RNaseH-like_sf"/>
</dbReference>
<dbReference type="SMART" id="SM00279">
    <property type="entry name" value="HhH2"/>
    <property type="match status" value="1"/>
</dbReference>
<dbReference type="AlphaFoldDB" id="A0A382KLV2"/>
<proteinExistence type="predicted"/>
<dbReference type="Gene3D" id="3.40.50.1010">
    <property type="entry name" value="5'-nuclease"/>
    <property type="match status" value="1"/>
</dbReference>
<dbReference type="GO" id="GO:0008409">
    <property type="term" value="F:5'-3' exonuclease activity"/>
    <property type="evidence" value="ECO:0007669"/>
    <property type="project" value="InterPro"/>
</dbReference>
<dbReference type="InterPro" id="IPR020046">
    <property type="entry name" value="5-3_exonucl_a-hlix_arch_N"/>
</dbReference>